<evidence type="ECO:0000256" key="3">
    <source>
        <dbReference type="ARBA" id="ARBA00022679"/>
    </source>
</evidence>
<reference evidence="10 11" key="1">
    <citation type="submission" date="2016-10" db="EMBL/GenBank/DDBJ databases">
        <title>Genome sequence of Nocardia seriolae strain EM150506, isolated from Anguila japonica.</title>
        <authorList>
            <person name="Han H.-J."/>
        </authorList>
    </citation>
    <scope>NUCLEOTIDE SEQUENCE [LARGE SCALE GENOMIC DNA]</scope>
    <source>
        <strain evidence="10 11">EM150506</strain>
    </source>
</reference>
<evidence type="ECO:0000256" key="8">
    <source>
        <dbReference type="SAM" id="MobiDB-lite"/>
    </source>
</evidence>
<name>A0ABC8AP51_9NOCA</name>
<comment type="similarity">
    <text evidence="7">Belongs to the glycosyltransferase 87 family.</text>
</comment>
<feature type="region of interest" description="Disordered" evidence="8">
    <location>
        <begin position="399"/>
        <end position="424"/>
    </location>
</feature>
<keyword evidence="6 9" id="KW-0472">Membrane</keyword>
<keyword evidence="10" id="KW-0328">Glycosyltransferase</keyword>
<dbReference type="EC" id="2.4.1.-" evidence="10"/>
<keyword evidence="2" id="KW-1003">Cell membrane</keyword>
<dbReference type="AlphaFoldDB" id="A0ABC8AP51"/>
<dbReference type="Pfam" id="PF09594">
    <property type="entry name" value="GT87"/>
    <property type="match status" value="1"/>
</dbReference>
<feature type="transmembrane region" description="Helical" evidence="9">
    <location>
        <begin position="329"/>
        <end position="348"/>
    </location>
</feature>
<evidence type="ECO:0000313" key="11">
    <source>
        <dbReference type="Proteomes" id="UP000180166"/>
    </source>
</evidence>
<feature type="transmembrane region" description="Helical" evidence="9">
    <location>
        <begin position="62"/>
        <end position="79"/>
    </location>
</feature>
<feature type="transmembrane region" description="Helical" evidence="9">
    <location>
        <begin position="142"/>
        <end position="159"/>
    </location>
</feature>
<proteinExistence type="inferred from homology"/>
<organism evidence="10 11">
    <name type="scientific">Nocardia seriolae</name>
    <dbReference type="NCBI Taxonomy" id="37332"/>
    <lineage>
        <taxon>Bacteria</taxon>
        <taxon>Bacillati</taxon>
        <taxon>Actinomycetota</taxon>
        <taxon>Actinomycetes</taxon>
        <taxon>Mycobacteriales</taxon>
        <taxon>Nocardiaceae</taxon>
        <taxon>Nocardia</taxon>
    </lineage>
</organism>
<gene>
    <name evidence="10" type="ORF">NS506_01883</name>
</gene>
<sequence>MNRRPCLAAAALGISILVRLLWALFGPDKLTLVDLHVYVDGSAQLFGGHLYDWTESSRSPQFPLPFIYPPFAALILYPLHFLPFDVVALGWLSATVAALFGVVWLSLEMLVGKDAMREPNWRTAAVGWTAAGMWLEPVRSTLDYGQVNVFLVLLVMLAARSTRWWVSGLLVGLAAGVKLTPAVTGLHFAARRQWLAAIGSAVAFAATIAVTFVLVPRATGRYFGTLPGDRRRPLPVGSVINQSLRGALGRLVGHDIGSGPLWAAAVLATALLAFFAWRALASDDRLGTLLIVQLFALLASPISWSHHWVCLIPLILWLRHGPLRATAGARLMAAYWLFVTVIGVPWMLGTLQKSMWDLSRPGYLSWLGTVYASGALALFAWMILAGRFRRVGIGRFSPARAADRSPGPAPHPVPSVRRRSASRV</sequence>
<dbReference type="InterPro" id="IPR018584">
    <property type="entry name" value="GT87"/>
</dbReference>
<evidence type="ECO:0000256" key="6">
    <source>
        <dbReference type="ARBA" id="ARBA00023136"/>
    </source>
</evidence>
<feature type="transmembrane region" description="Helical" evidence="9">
    <location>
        <begin position="289"/>
        <end position="317"/>
    </location>
</feature>
<comment type="subcellular location">
    <subcellularLocation>
        <location evidence="1">Cell membrane</location>
        <topology evidence="1">Multi-pass membrane protein</topology>
    </subcellularLocation>
</comment>
<feature type="transmembrane region" description="Helical" evidence="9">
    <location>
        <begin position="259"/>
        <end position="277"/>
    </location>
</feature>
<dbReference type="EMBL" id="CP017839">
    <property type="protein sequence ID" value="APA95951.1"/>
    <property type="molecule type" value="Genomic_DNA"/>
</dbReference>
<protein>
    <submittedName>
        <fullName evidence="10">Polyprenol-phosphate-mannose-dependent alpha-(1-2)-phosphatidylinositol pentamannoside mannosyltransferase</fullName>
        <ecNumber evidence="10">2.4.1.-</ecNumber>
    </submittedName>
</protein>
<keyword evidence="4 9" id="KW-0812">Transmembrane</keyword>
<dbReference type="NCBIfam" id="NF009915">
    <property type="entry name" value="PRK13375.1"/>
    <property type="match status" value="1"/>
</dbReference>
<evidence type="ECO:0000313" key="10">
    <source>
        <dbReference type="EMBL" id="APA95951.1"/>
    </source>
</evidence>
<dbReference type="KEGG" id="nsr:NS506_01883"/>
<evidence type="ECO:0000256" key="5">
    <source>
        <dbReference type="ARBA" id="ARBA00022989"/>
    </source>
</evidence>
<evidence type="ECO:0000256" key="1">
    <source>
        <dbReference type="ARBA" id="ARBA00004651"/>
    </source>
</evidence>
<dbReference type="Proteomes" id="UP000180166">
    <property type="component" value="Chromosome"/>
</dbReference>
<feature type="transmembrane region" description="Helical" evidence="9">
    <location>
        <begin position="194"/>
        <end position="215"/>
    </location>
</feature>
<evidence type="ECO:0000256" key="2">
    <source>
        <dbReference type="ARBA" id="ARBA00022475"/>
    </source>
</evidence>
<keyword evidence="5 9" id="KW-1133">Transmembrane helix</keyword>
<keyword evidence="3 10" id="KW-0808">Transferase</keyword>
<dbReference type="GO" id="GO:0016757">
    <property type="term" value="F:glycosyltransferase activity"/>
    <property type="evidence" value="ECO:0007669"/>
    <property type="project" value="UniProtKB-KW"/>
</dbReference>
<feature type="transmembrane region" description="Helical" evidence="9">
    <location>
        <begin position="363"/>
        <end position="385"/>
    </location>
</feature>
<feature type="transmembrane region" description="Helical" evidence="9">
    <location>
        <begin position="166"/>
        <end position="188"/>
    </location>
</feature>
<feature type="transmembrane region" description="Helical" evidence="9">
    <location>
        <begin position="86"/>
        <end position="107"/>
    </location>
</feature>
<evidence type="ECO:0000256" key="9">
    <source>
        <dbReference type="SAM" id="Phobius"/>
    </source>
</evidence>
<dbReference type="GO" id="GO:0005886">
    <property type="term" value="C:plasma membrane"/>
    <property type="evidence" value="ECO:0007669"/>
    <property type="project" value="UniProtKB-SubCell"/>
</dbReference>
<evidence type="ECO:0000256" key="7">
    <source>
        <dbReference type="ARBA" id="ARBA00024033"/>
    </source>
</evidence>
<dbReference type="RefSeq" id="WP_052086495.1">
    <property type="nucleotide sequence ID" value="NZ_CP017839.1"/>
</dbReference>
<evidence type="ECO:0000256" key="4">
    <source>
        <dbReference type="ARBA" id="ARBA00022692"/>
    </source>
</evidence>
<accession>A0ABC8AP51</accession>